<feature type="region of interest" description="Disordered" evidence="1">
    <location>
        <begin position="56"/>
        <end position="490"/>
    </location>
</feature>
<evidence type="ECO:0000313" key="2">
    <source>
        <dbReference type="EMBL" id="JAP67270.1"/>
    </source>
</evidence>
<evidence type="ECO:0000256" key="1">
    <source>
        <dbReference type="SAM" id="MobiDB-lite"/>
    </source>
</evidence>
<feature type="compositionally biased region" description="Basic and acidic residues" evidence="1">
    <location>
        <begin position="229"/>
        <end position="244"/>
    </location>
</feature>
<dbReference type="EMBL" id="GEFH01001311">
    <property type="protein sequence ID" value="JAP67270.1"/>
    <property type="molecule type" value="mRNA"/>
</dbReference>
<feature type="compositionally biased region" description="Polar residues" evidence="1">
    <location>
        <begin position="296"/>
        <end position="307"/>
    </location>
</feature>
<feature type="non-terminal residue" evidence="2">
    <location>
        <position position="1"/>
    </location>
</feature>
<reference evidence="2" key="1">
    <citation type="journal article" date="2017" name="Ticks Tick Borne Dis.">
        <title>An insight into the sialome of Hyalomma excavatum.</title>
        <authorList>
            <person name="Ribeiro J.M."/>
            <person name="Slovak M."/>
            <person name="Francischetti I.M."/>
        </authorList>
    </citation>
    <scope>NUCLEOTIDE SEQUENCE</scope>
    <source>
        <strain evidence="2">Samish</strain>
        <tissue evidence="2">Salivary glands</tissue>
    </source>
</reference>
<feature type="compositionally biased region" description="Basic and acidic residues" evidence="1">
    <location>
        <begin position="140"/>
        <end position="161"/>
    </location>
</feature>
<proteinExistence type="evidence at transcript level"/>
<feature type="compositionally biased region" description="Basic and acidic residues" evidence="1">
    <location>
        <begin position="396"/>
        <end position="412"/>
    </location>
</feature>
<feature type="compositionally biased region" description="Low complexity" evidence="1">
    <location>
        <begin position="75"/>
        <end position="86"/>
    </location>
</feature>
<feature type="compositionally biased region" description="Basic and acidic residues" evidence="1">
    <location>
        <begin position="359"/>
        <end position="372"/>
    </location>
</feature>
<feature type="compositionally biased region" description="Basic and acidic residues" evidence="1">
    <location>
        <begin position="210"/>
        <end position="220"/>
    </location>
</feature>
<feature type="compositionally biased region" description="Basic and acidic residues" evidence="1">
    <location>
        <begin position="309"/>
        <end position="324"/>
    </location>
</feature>
<organism evidence="2">
    <name type="scientific">Hyalomma excavatum</name>
    <dbReference type="NCBI Taxonomy" id="257692"/>
    <lineage>
        <taxon>Eukaryota</taxon>
        <taxon>Metazoa</taxon>
        <taxon>Ecdysozoa</taxon>
        <taxon>Arthropoda</taxon>
        <taxon>Chelicerata</taxon>
        <taxon>Arachnida</taxon>
        <taxon>Acari</taxon>
        <taxon>Parasitiformes</taxon>
        <taxon>Ixodida</taxon>
        <taxon>Ixodoidea</taxon>
        <taxon>Ixodidae</taxon>
        <taxon>Hyalomminae</taxon>
        <taxon>Hyalomma</taxon>
    </lineage>
</organism>
<feature type="compositionally biased region" description="Polar residues" evidence="1">
    <location>
        <begin position="245"/>
        <end position="257"/>
    </location>
</feature>
<feature type="compositionally biased region" description="Polar residues" evidence="1">
    <location>
        <begin position="126"/>
        <end position="136"/>
    </location>
</feature>
<sequence>AEEDQPETESKEAAVNFKDRAAEVESSVPPSELCFQEEVLKQPKKKKLKGFSLALDEMGEPKAQSEFVKDTAKRSSSLAHTSSSATGQSGRALNQAGKLKGNLNCDEADEQIEREDHMKHVKCKSETTASATNTGNIELGRSERKRGEKERRAADELDVKAKARKGSSHLQEVQVALKEYRQESEQTESFEVETKKDYKQKKQRVASSPEKLDSEQELKGAKTQISTKTEGKLKQKVTPDKSNLKQENIASNSQANKVSRGKKEVISKGPTSEQEYCPEVKAKKVSKQKQTEEPKSSTAIPEQQSNPKGKGESRPKHNQDHMEEAPVETKTTRKQNPKEVMPVNINPQQQAKQHTKGKGQHEQGEENAKKTEGATAKLVATKPATTSTKPHAKAPIRPEGKVPKQKQTEEAKSSTAIPKQKSNPKGKGKSQPKQNRDHMEEVPVETKTMPKQNPKKAMPVKINPQQQAKVHTKGKGKPEQCKENAKKPERAIAKSVATKPAMTSTKPYAKTPAQAAGKFVAKKLVELRQGVRNSARRCTHKPEMRIPEATHPTLLPGHRQRNAKARNDARSHCEDRLEFSNALHLDEPNRGIWRTFFAPNVVLQPVQNRIAKLMAQWVVDTVDNSGVRVTPVKACHLGKEEFAMMLTDHIYRQHRRTNWMQIPGYGSRTWVQGVVSFLADRMLLKCSKKA</sequence>
<dbReference type="AlphaFoldDB" id="A0A131XMA8"/>
<protein>
    <submittedName>
        <fullName evidence="2">Putative muscle m-line assembly protein unc-89</fullName>
    </submittedName>
</protein>
<accession>A0A131XMA8</accession>
<name>A0A131XMA8_9ACAR</name>
<feature type="compositionally biased region" description="Basic and acidic residues" evidence="1">
    <location>
        <begin position="476"/>
        <end position="490"/>
    </location>
</feature>